<proteinExistence type="predicted"/>
<keyword evidence="2" id="KW-1185">Reference proteome</keyword>
<dbReference type="AlphaFoldDB" id="A0A6I4YTW9"/>
<protein>
    <submittedName>
        <fullName evidence="1">Uncharacterized protein</fullName>
    </submittedName>
</protein>
<reference evidence="1 2" key="1">
    <citation type="submission" date="2019-11" db="EMBL/GenBank/DDBJ databases">
        <title>Genome sequence of Deinococcus xianganensis Y35, AI-2 producing algicidal bacterium, isolated from lake water.</title>
        <authorList>
            <person name="Li Y."/>
        </authorList>
    </citation>
    <scope>NUCLEOTIDE SEQUENCE [LARGE SCALE GENOMIC DNA]</scope>
    <source>
        <strain evidence="1 2">Y35</strain>
    </source>
</reference>
<organism evidence="1 2">
    <name type="scientific">Deinococcus xianganensis</name>
    <dbReference type="NCBI Taxonomy" id="1507289"/>
    <lineage>
        <taxon>Bacteria</taxon>
        <taxon>Thermotogati</taxon>
        <taxon>Deinococcota</taxon>
        <taxon>Deinococci</taxon>
        <taxon>Deinococcales</taxon>
        <taxon>Deinococcaceae</taxon>
        <taxon>Deinococcus</taxon>
    </lineage>
</organism>
<evidence type="ECO:0000313" key="1">
    <source>
        <dbReference type="EMBL" id="MXV20553.1"/>
    </source>
</evidence>
<evidence type="ECO:0000313" key="2">
    <source>
        <dbReference type="Proteomes" id="UP000430519"/>
    </source>
</evidence>
<comment type="caution">
    <text evidence="1">The sequence shown here is derived from an EMBL/GenBank/DDBJ whole genome shotgun (WGS) entry which is preliminary data.</text>
</comment>
<dbReference type="Proteomes" id="UP000430519">
    <property type="component" value="Unassembled WGS sequence"/>
</dbReference>
<gene>
    <name evidence="1" type="ORF">GLX28_13010</name>
</gene>
<sequence>MQEGLGLAVLGGLDVPVSARLSPLLADALAGLEADRVDVAYVRSAAFRANVMQANRAAEIAESDGKLALIARALAGCARLHPSPTPDRFQALRVVEGLSAREMDALGEVFDLLDPIEPFADALPVRGSVPLGWSRLEFEGALAGLAGLGLLTREDRTGSLGTPERVWVLTPLARGVATLCGFFGGAL</sequence>
<name>A0A6I4YTW9_9DEIO</name>
<dbReference type="EMBL" id="WVHK01000049">
    <property type="protein sequence ID" value="MXV20553.1"/>
    <property type="molecule type" value="Genomic_DNA"/>
</dbReference>
<accession>A0A6I4YTW9</accession>
<dbReference type="RefSeq" id="WP_160980143.1">
    <property type="nucleotide sequence ID" value="NZ_WVHK01000049.1"/>
</dbReference>